<feature type="domain" description="EamA" evidence="3">
    <location>
        <begin position="24"/>
        <end position="163"/>
    </location>
</feature>
<dbReference type="Pfam" id="PF00892">
    <property type="entry name" value="EamA"/>
    <property type="match status" value="2"/>
</dbReference>
<evidence type="ECO:0000313" key="4">
    <source>
        <dbReference type="EMBL" id="MBD2774623.1"/>
    </source>
</evidence>
<feature type="transmembrane region" description="Helical" evidence="2">
    <location>
        <begin position="148"/>
        <end position="167"/>
    </location>
</feature>
<keyword evidence="2" id="KW-0812">Transmembrane</keyword>
<keyword evidence="2" id="KW-0472">Membrane</keyword>
<dbReference type="SUPFAM" id="SSF103481">
    <property type="entry name" value="Multidrug resistance efflux transporter EmrE"/>
    <property type="match status" value="2"/>
</dbReference>
<feature type="transmembrane region" description="Helical" evidence="2">
    <location>
        <begin position="237"/>
        <end position="259"/>
    </location>
</feature>
<dbReference type="AlphaFoldDB" id="A0A8J6XHV3"/>
<dbReference type="PANTHER" id="PTHR22911:SF76">
    <property type="entry name" value="EAMA DOMAIN-CONTAINING PROTEIN"/>
    <property type="match status" value="1"/>
</dbReference>
<feature type="transmembrane region" description="Helical" evidence="2">
    <location>
        <begin position="266"/>
        <end position="286"/>
    </location>
</feature>
<feature type="transmembrane region" description="Helical" evidence="2">
    <location>
        <begin position="20"/>
        <end position="40"/>
    </location>
</feature>
<dbReference type="RefSeq" id="WP_190831943.1">
    <property type="nucleotide sequence ID" value="NZ_CAWPPI010000072.1"/>
</dbReference>
<feature type="transmembrane region" description="Helical" evidence="2">
    <location>
        <begin position="52"/>
        <end position="72"/>
    </location>
</feature>
<comment type="caution">
    <text evidence="4">The sequence shown here is derived from an EMBL/GenBank/DDBJ whole genome shotgun (WGS) entry which is preliminary data.</text>
</comment>
<keyword evidence="2" id="KW-1133">Transmembrane helix</keyword>
<organism evidence="4 5">
    <name type="scientific">Iningainema tapete BLCC-T55</name>
    <dbReference type="NCBI Taxonomy" id="2748662"/>
    <lineage>
        <taxon>Bacteria</taxon>
        <taxon>Bacillati</taxon>
        <taxon>Cyanobacteriota</taxon>
        <taxon>Cyanophyceae</taxon>
        <taxon>Nostocales</taxon>
        <taxon>Scytonemataceae</taxon>
        <taxon>Iningainema tapete</taxon>
    </lineage>
</organism>
<feature type="transmembrane region" description="Helical" evidence="2">
    <location>
        <begin position="173"/>
        <end position="194"/>
    </location>
</feature>
<evidence type="ECO:0000256" key="2">
    <source>
        <dbReference type="SAM" id="Phobius"/>
    </source>
</evidence>
<feature type="transmembrane region" description="Helical" evidence="2">
    <location>
        <begin position="92"/>
        <end position="111"/>
    </location>
</feature>
<feature type="transmembrane region" description="Helical" evidence="2">
    <location>
        <begin position="206"/>
        <end position="225"/>
    </location>
</feature>
<dbReference type="InterPro" id="IPR037185">
    <property type="entry name" value="EmrE-like"/>
</dbReference>
<dbReference type="GO" id="GO:0016020">
    <property type="term" value="C:membrane"/>
    <property type="evidence" value="ECO:0007669"/>
    <property type="project" value="InterPro"/>
</dbReference>
<comment type="similarity">
    <text evidence="1">Belongs to the EamA transporter family.</text>
</comment>
<dbReference type="InterPro" id="IPR000620">
    <property type="entry name" value="EamA_dom"/>
</dbReference>
<keyword evidence="5" id="KW-1185">Reference proteome</keyword>
<reference evidence="4" key="1">
    <citation type="submission" date="2020-09" db="EMBL/GenBank/DDBJ databases">
        <title>Iningainema tapete sp. nov. (Scytonemataceae, Cyanobacteria) from greenhouses in central Florida (USA) produces two types of nodularin with biosynthetic potential for microcystin-LR and anabaenopeptins.</title>
        <authorList>
            <person name="Berthold D.E."/>
            <person name="Lefler F.W."/>
            <person name="Huang I.-S."/>
            <person name="Abdulla H."/>
            <person name="Zimba P.V."/>
            <person name="Laughinghouse H.D. IV."/>
        </authorList>
    </citation>
    <scope>NUCLEOTIDE SEQUENCE</scope>
    <source>
        <strain evidence="4">BLCCT55</strain>
    </source>
</reference>
<feature type="transmembrane region" description="Helical" evidence="2">
    <location>
        <begin position="123"/>
        <end position="141"/>
    </location>
</feature>
<evidence type="ECO:0000259" key="3">
    <source>
        <dbReference type="Pfam" id="PF00892"/>
    </source>
</evidence>
<name>A0A8J6XHV3_9CYAN</name>
<evidence type="ECO:0000256" key="1">
    <source>
        <dbReference type="ARBA" id="ARBA00007362"/>
    </source>
</evidence>
<dbReference type="Proteomes" id="UP000629098">
    <property type="component" value="Unassembled WGS sequence"/>
</dbReference>
<sequence>MLKVKLKFSHEQLLATPNTVALTSLVVSLVALSFSPILIRLSEGELGPNATIFNRFWISTVAFVLWNGFTAARRRVSNSQLEKPQLYTIQQILLLVGVGFVMFATLALWAWSLAHTSVANSTLMHNLAPLFTVLAGWLIWGKRFDSKFLFGMFIALAGACLLAYCDLSSPGDILQGDLAAILSAVFLGLYPLIVEQLRTQLSPVTIMTWCSAIGTILLLPVVILTEDQLFPRSLTEWFYVISLALICQILGLGLYAYSLNRLSSGFVSLCDLFVPVLSTQEAWVLFSEQPNWATFVSFAVILFGVYVTSTSKSAVKGEVESIQ</sequence>
<proteinExistence type="inferred from homology"/>
<protein>
    <submittedName>
        <fullName evidence="4">DMT family transporter</fullName>
    </submittedName>
</protein>
<dbReference type="EMBL" id="JACXAE010000072">
    <property type="protein sequence ID" value="MBD2774623.1"/>
    <property type="molecule type" value="Genomic_DNA"/>
</dbReference>
<feature type="domain" description="EamA" evidence="3">
    <location>
        <begin position="176"/>
        <end position="309"/>
    </location>
</feature>
<evidence type="ECO:0000313" key="5">
    <source>
        <dbReference type="Proteomes" id="UP000629098"/>
    </source>
</evidence>
<gene>
    <name evidence="4" type="ORF">ICL16_21785</name>
</gene>
<accession>A0A8J6XHV3</accession>
<dbReference type="PANTHER" id="PTHR22911">
    <property type="entry name" value="ACYL-MALONYL CONDENSING ENZYME-RELATED"/>
    <property type="match status" value="1"/>
</dbReference>
<feature type="transmembrane region" description="Helical" evidence="2">
    <location>
        <begin position="292"/>
        <end position="309"/>
    </location>
</feature>